<dbReference type="SUPFAM" id="SSF48065">
    <property type="entry name" value="DBL homology domain (DH-domain)"/>
    <property type="match status" value="1"/>
</dbReference>
<evidence type="ECO:0000259" key="2">
    <source>
        <dbReference type="PROSITE" id="PS50010"/>
    </source>
</evidence>
<protein>
    <recommendedName>
        <fullName evidence="2">DH domain-containing protein</fullName>
    </recommendedName>
</protein>
<dbReference type="OrthoDB" id="5365701at2759"/>
<evidence type="ECO:0000256" key="1">
    <source>
        <dbReference type="SAM" id="MobiDB-lite"/>
    </source>
</evidence>
<comment type="caution">
    <text evidence="3">The sequence shown here is derived from an EMBL/GenBank/DDBJ whole genome shotgun (WGS) entry which is preliminary data.</text>
</comment>
<dbReference type="InterPro" id="IPR052233">
    <property type="entry name" value="Rho-type_GEFs"/>
</dbReference>
<feature type="domain" description="DH" evidence="2">
    <location>
        <begin position="357"/>
        <end position="548"/>
    </location>
</feature>
<accession>A0A1Y1ZUX4</accession>
<reference evidence="3 4" key="1">
    <citation type="submission" date="2016-07" db="EMBL/GenBank/DDBJ databases">
        <title>Pervasive Adenine N6-methylation of Active Genes in Fungi.</title>
        <authorList>
            <consortium name="DOE Joint Genome Institute"/>
            <person name="Mondo S.J."/>
            <person name="Dannebaum R.O."/>
            <person name="Kuo R.C."/>
            <person name="Labutti K."/>
            <person name="Haridas S."/>
            <person name="Kuo A."/>
            <person name="Salamov A."/>
            <person name="Ahrendt S.R."/>
            <person name="Lipzen A."/>
            <person name="Sullivan W."/>
            <person name="Andreopoulos W.B."/>
            <person name="Clum A."/>
            <person name="Lindquist E."/>
            <person name="Daum C."/>
            <person name="Ramamoorthy G.K."/>
            <person name="Gryganskyi A."/>
            <person name="Culley D."/>
            <person name="Magnuson J.K."/>
            <person name="James T.Y."/>
            <person name="O'Malley M.A."/>
            <person name="Stajich J.E."/>
            <person name="Spatafora J.W."/>
            <person name="Visel A."/>
            <person name="Grigoriev I.V."/>
        </authorList>
    </citation>
    <scope>NUCLEOTIDE SEQUENCE [LARGE SCALE GENOMIC DNA]</scope>
    <source>
        <strain evidence="3 4">CBS 115471</strain>
    </source>
</reference>
<dbReference type="Gene3D" id="1.20.900.10">
    <property type="entry name" value="Dbl homology (DH) domain"/>
    <property type="match status" value="1"/>
</dbReference>
<organism evidence="3 4">
    <name type="scientific">Clohesyomyces aquaticus</name>
    <dbReference type="NCBI Taxonomy" id="1231657"/>
    <lineage>
        <taxon>Eukaryota</taxon>
        <taxon>Fungi</taxon>
        <taxon>Dikarya</taxon>
        <taxon>Ascomycota</taxon>
        <taxon>Pezizomycotina</taxon>
        <taxon>Dothideomycetes</taxon>
        <taxon>Pleosporomycetidae</taxon>
        <taxon>Pleosporales</taxon>
        <taxon>Lindgomycetaceae</taxon>
        <taxon>Clohesyomyces</taxon>
    </lineage>
</organism>
<dbReference type="PANTHER" id="PTHR46572">
    <property type="entry name" value="RHO1 GDP-GTP EXCHANGE PROTEIN 1-RELATED"/>
    <property type="match status" value="1"/>
</dbReference>
<gene>
    <name evidence="3" type="ORF">BCR34DRAFT_599472</name>
</gene>
<dbReference type="AlphaFoldDB" id="A0A1Y1ZUX4"/>
<proteinExistence type="predicted"/>
<dbReference type="EMBL" id="MCFA01000036">
    <property type="protein sequence ID" value="ORY14059.1"/>
    <property type="molecule type" value="Genomic_DNA"/>
</dbReference>
<dbReference type="PROSITE" id="PS50010">
    <property type="entry name" value="DH_2"/>
    <property type="match status" value="1"/>
</dbReference>
<evidence type="ECO:0000313" key="3">
    <source>
        <dbReference type="EMBL" id="ORY14059.1"/>
    </source>
</evidence>
<dbReference type="Pfam" id="PF00621">
    <property type="entry name" value="RhoGEF"/>
    <property type="match status" value="1"/>
</dbReference>
<dbReference type="PANTHER" id="PTHR46572:SF1">
    <property type="entry name" value="RHO1 GUANINE NUCLEOTIDE EXCHANGE FACTOR TUS1"/>
    <property type="match status" value="1"/>
</dbReference>
<feature type="region of interest" description="Disordered" evidence="1">
    <location>
        <begin position="232"/>
        <end position="303"/>
    </location>
</feature>
<feature type="compositionally biased region" description="Polar residues" evidence="1">
    <location>
        <begin position="285"/>
        <end position="303"/>
    </location>
</feature>
<sequence>MDPLSITASVTGVCGVSFTATKALYEFRSKYKQANLTIAAICSESSVVHAALTQIQSLLYRDGDLIIERLHERSDLAASFDISFTGCMLLYSCIEEETGRLRNAMERDGSLDWTQKLKVAWNEDTFQSLLQQLRGQETSLQLLLQTLQMESSSEMKRLLERNGEALNTIKNDTTFLRRQYPNSNVPQSIFGTRKAGTVFGDNASTLSVTEFSFDDQIVQAQAYRRVVQMAQAQIGSKPGKPTANRAESLERDDPDRLRLLPHNHEPSDQAEDATTGERKSEPCKQCNTLQAETSTPDSNDPTLIQTSETKLVMKAWSAPKRFRSFRYEQSKSVEDWATMFKVYVDVPHTYSNQNRCEFQNAWWGLFSTEKQYICTLNAAHDNDQHRRARFLSVFGLRQRVIADFFKEFDKIREANTKILYLPLLEHWESRGTWAEFLSSPLLSLAEKAGPYYIEHARALPKKHDDMQRRSAKTSKFKDGLEWWAHEPGAERLPFDHYLQAPLRRIEYYCEFLTTAHEKCLESDMTITHSEIGRVLDVFQELLSSCHDACEVAHKELRGQKLGSQLAPESASKIGFPATTPNVLMRNFLPVRMGKDWGDVPLWDGLAWHFCDVAMLDNNLIISHKPLRGRGRNSQLLEIIWISSGSDCDLRKSRCLEKKALEKLSVWPIEIESRDKLRYPNDSILIGTKSLAHQKRWLAALQNPD</sequence>
<keyword evidence="4" id="KW-1185">Reference proteome</keyword>
<dbReference type="Proteomes" id="UP000193144">
    <property type="component" value="Unassembled WGS sequence"/>
</dbReference>
<feature type="compositionally biased region" description="Basic and acidic residues" evidence="1">
    <location>
        <begin position="247"/>
        <end position="267"/>
    </location>
</feature>
<evidence type="ECO:0000313" key="4">
    <source>
        <dbReference type="Proteomes" id="UP000193144"/>
    </source>
</evidence>
<name>A0A1Y1ZUX4_9PLEO</name>
<dbReference type="InterPro" id="IPR000219">
    <property type="entry name" value="DH_dom"/>
</dbReference>
<dbReference type="InterPro" id="IPR035899">
    <property type="entry name" value="DBL_dom_sf"/>
</dbReference>
<dbReference type="GO" id="GO:0005085">
    <property type="term" value="F:guanyl-nucleotide exchange factor activity"/>
    <property type="evidence" value="ECO:0007669"/>
    <property type="project" value="InterPro"/>
</dbReference>
<dbReference type="STRING" id="1231657.A0A1Y1ZUX4"/>